<evidence type="ECO:0000313" key="1">
    <source>
        <dbReference type="EMBL" id="EIF00143.1"/>
    </source>
</evidence>
<name>I1D5B8_9PSEU</name>
<gene>
    <name evidence="1" type="ORF">SacglDRAFT_03281</name>
</gene>
<organism evidence="1 2">
    <name type="scientific">Saccharomonospora glauca K62</name>
    <dbReference type="NCBI Taxonomy" id="928724"/>
    <lineage>
        <taxon>Bacteria</taxon>
        <taxon>Bacillati</taxon>
        <taxon>Actinomycetota</taxon>
        <taxon>Actinomycetes</taxon>
        <taxon>Pseudonocardiales</taxon>
        <taxon>Pseudonocardiaceae</taxon>
        <taxon>Saccharomonospora</taxon>
    </lineage>
</organism>
<dbReference type="AlphaFoldDB" id="I1D5B8"/>
<dbReference type="HOGENOM" id="CLU_2481449_0_0_11"/>
<keyword evidence="2" id="KW-1185">Reference proteome</keyword>
<accession>I1D5B8</accession>
<reference evidence="1 2" key="1">
    <citation type="submission" date="2011-09" db="EMBL/GenBank/DDBJ databases">
        <authorList>
            <consortium name="US DOE Joint Genome Institute (JGI-PGF)"/>
            <person name="Lucas S."/>
            <person name="Han J."/>
            <person name="Lapidus A."/>
            <person name="Cheng J.-F."/>
            <person name="Goodwin L."/>
            <person name="Pitluck S."/>
            <person name="Peters L."/>
            <person name="Land M.L."/>
            <person name="Hauser L."/>
            <person name="Brambilla E."/>
            <person name="Klenk H.-P."/>
            <person name="Woyke T.J."/>
        </authorList>
    </citation>
    <scope>NUCLEOTIDE SEQUENCE [LARGE SCALE GENOMIC DNA]</scope>
    <source>
        <strain evidence="1 2">K62</strain>
    </source>
</reference>
<proteinExistence type="predicted"/>
<protein>
    <submittedName>
        <fullName evidence="1">Uncharacterized protein</fullName>
    </submittedName>
</protein>
<dbReference type="Proteomes" id="UP000005087">
    <property type="component" value="Chromosome"/>
</dbReference>
<evidence type="ECO:0000313" key="2">
    <source>
        <dbReference type="Proteomes" id="UP000005087"/>
    </source>
</evidence>
<reference evidence="2" key="2">
    <citation type="submission" date="2012-01" db="EMBL/GenBank/DDBJ databases">
        <title>Noncontiguous Finished sequence of chromosome of Saccharomonospora glauca K62.</title>
        <authorList>
            <consortium name="US DOE Joint Genome Institute"/>
            <person name="Lucas S."/>
            <person name="Han J."/>
            <person name="Lapidus A."/>
            <person name="Cheng J.-F."/>
            <person name="Goodwin L."/>
            <person name="Pitluck S."/>
            <person name="Peters L."/>
            <person name="Mikhailova N."/>
            <person name="Held B."/>
            <person name="Detter J.C."/>
            <person name="Han C."/>
            <person name="Tapia R."/>
            <person name="Land M."/>
            <person name="Hauser L."/>
            <person name="Kyrpides N."/>
            <person name="Ivanova N."/>
            <person name="Pagani I."/>
            <person name="Brambilla E.-M."/>
            <person name="Klenk H.-P."/>
            <person name="Woyke T."/>
        </authorList>
    </citation>
    <scope>NUCLEOTIDE SEQUENCE [LARGE SCALE GENOMIC DNA]</scope>
    <source>
        <strain evidence="2">K62</strain>
    </source>
</reference>
<dbReference type="EMBL" id="CM001484">
    <property type="protein sequence ID" value="EIF00143.1"/>
    <property type="molecule type" value="Genomic_DNA"/>
</dbReference>
<sequence>MSFFDSSAFLITAERQQREPAHDHQPVDHQRADVRACGAIASVNEHVPDMAVEITAASATTVTAPNLAAVHCYPESRYPRQHLDRQQ</sequence>